<reference evidence="2" key="1">
    <citation type="journal article" date="2010" name="Science">
        <title>Plasticity of animal genome architecture unmasked by rapid evolution of a pelagic tunicate.</title>
        <authorList>
            <person name="Denoeud F."/>
            <person name="Henriet S."/>
            <person name="Mungpakdee S."/>
            <person name="Aury J.M."/>
            <person name="Da Silva C."/>
            <person name="Brinkmann H."/>
            <person name="Mikhaleva J."/>
            <person name="Olsen L.C."/>
            <person name="Jubin C."/>
            <person name="Canestro C."/>
            <person name="Bouquet J.M."/>
            <person name="Danks G."/>
            <person name="Poulain J."/>
            <person name="Campsteijn C."/>
            <person name="Adamski M."/>
            <person name="Cross I."/>
            <person name="Yadetie F."/>
            <person name="Muffato M."/>
            <person name="Louis A."/>
            <person name="Butcher S."/>
            <person name="Tsagkogeorga G."/>
            <person name="Konrad A."/>
            <person name="Singh S."/>
            <person name="Jensen M.F."/>
            <person name="Cong E.H."/>
            <person name="Eikeseth-Otteraa H."/>
            <person name="Noel B."/>
            <person name="Anthouard V."/>
            <person name="Porcel B.M."/>
            <person name="Kachouri-Lafond R."/>
            <person name="Nishino A."/>
            <person name="Ugolini M."/>
            <person name="Chourrout P."/>
            <person name="Nishida H."/>
            <person name="Aasland R."/>
            <person name="Huzurbazar S."/>
            <person name="Westhof E."/>
            <person name="Delsuc F."/>
            <person name="Lehrach H."/>
            <person name="Reinhardt R."/>
            <person name="Weissenbach J."/>
            <person name="Roy S.W."/>
            <person name="Artiguenave F."/>
            <person name="Postlethwait J.H."/>
            <person name="Manak J.R."/>
            <person name="Thompson E.M."/>
            <person name="Jaillon O."/>
            <person name="Du Pasquier L."/>
            <person name="Boudinot P."/>
            <person name="Liberles D.A."/>
            <person name="Volff J.N."/>
            <person name="Philippe H."/>
            <person name="Lenhard B."/>
            <person name="Roest Crollius H."/>
            <person name="Wincker P."/>
            <person name="Chourrout D."/>
        </authorList>
    </citation>
    <scope>NUCLEOTIDE SEQUENCE [LARGE SCALE GENOMIC DNA]</scope>
</reference>
<keyword evidence="3" id="KW-1185">Reference proteome</keyword>
<sequence length="344" mass="39168">MLKRAHLSRAVLSRDASYSKTPLKKTGAFGDVIHNDAIFKGRAHLLDAKALAAPASWKLTAGDLKNTKSKIDEEQFPIPEHRYNFHARPFFGFRGAYVGQRIEYDEILPRCKGKLSGLEWKGLTEEDRYTARNWYIRAHNKNIRESSHYQYKNFTQGERGSYFFLLAFSISMWLLVNQGLPWENNRIWMSGSPDNQAEIGTKPSTIMQFPILGDILLFFVNGQFHRNDWGADQYRYPLWTERDGGIDPVADRDLLKRRELVDVTPLGLWEVRENGKVKSTPSAAFRTEHELYADGAEGPSQIGPYDVSTWKYGEKINSAHEGVGHSSQSFIFSTGQGAAYHSRG</sequence>
<evidence type="ECO:0000313" key="2">
    <source>
        <dbReference type="EMBL" id="CBY22175.1"/>
    </source>
</evidence>
<keyword evidence="1" id="KW-1133">Transmembrane helix</keyword>
<dbReference type="AlphaFoldDB" id="E4WXT1"/>
<proteinExistence type="predicted"/>
<accession>E4WXT1</accession>
<dbReference type="InParanoid" id="E4WXT1"/>
<organism evidence="2">
    <name type="scientific">Oikopleura dioica</name>
    <name type="common">Tunicate</name>
    <dbReference type="NCBI Taxonomy" id="34765"/>
    <lineage>
        <taxon>Eukaryota</taxon>
        <taxon>Metazoa</taxon>
        <taxon>Chordata</taxon>
        <taxon>Tunicata</taxon>
        <taxon>Appendicularia</taxon>
        <taxon>Copelata</taxon>
        <taxon>Oikopleuridae</taxon>
        <taxon>Oikopleura</taxon>
    </lineage>
</organism>
<evidence type="ECO:0000313" key="3">
    <source>
        <dbReference type="Proteomes" id="UP000001307"/>
    </source>
</evidence>
<gene>
    <name evidence="2" type="ORF">GSOID_T00011723001</name>
</gene>
<keyword evidence="1" id="KW-0472">Membrane</keyword>
<feature type="transmembrane region" description="Helical" evidence="1">
    <location>
        <begin position="162"/>
        <end position="180"/>
    </location>
</feature>
<dbReference type="OrthoDB" id="10276012at2759"/>
<dbReference type="Proteomes" id="UP000001307">
    <property type="component" value="Unassembled WGS sequence"/>
</dbReference>
<evidence type="ECO:0000256" key="1">
    <source>
        <dbReference type="SAM" id="Phobius"/>
    </source>
</evidence>
<dbReference type="EMBL" id="FN653018">
    <property type="protein sequence ID" value="CBY22175.1"/>
    <property type="molecule type" value="Genomic_DNA"/>
</dbReference>
<name>E4WXT1_OIKDI</name>
<protein>
    <submittedName>
        <fullName evidence="2">Uncharacterized protein</fullName>
    </submittedName>
</protein>
<keyword evidence="1" id="KW-0812">Transmembrane</keyword>